<dbReference type="InterPro" id="IPR050361">
    <property type="entry name" value="MPP/UQCRC_Complex"/>
</dbReference>
<sequence length="420" mass="47510">MLDRTLAPPFNRTTDFELLHPEKVTTASGAEIYFVLGGSQDVSKVELIFPAGRWVEKVWGASYFSSQLLNKGTQHKGSYEIAQRFDSLGAHLEVHSALDFVSVSLYSLNKNLEAGLRLLLELLTESIFPEKELEQLKSIYLQNLKVNREKTSFQASLLIRKNIFGETHPYGKELEEAEVNPLQQQQVAAHFNSFFKTCTILVSGKVTDANQRLITNVFAPFAFHALQKKESTVFTEARSYRQVVEKEGSVQSTIRMGKRFIDRAHADYVDTVFLNHILGGYFGSRLMKNIREEKGLSYGISSSLHALKHDSYLMIGADVNRENMTLTFEEIGKELKRLRTEPIDAEELETARNHFTGSLQSEITTSFAHADKIKTILLYNLPAGHYQNMIRRIDAITADDLLHTAATYFKEDSFIEVAVG</sequence>
<proteinExistence type="predicted"/>
<evidence type="ECO:0000259" key="2">
    <source>
        <dbReference type="Pfam" id="PF05193"/>
    </source>
</evidence>
<dbReference type="GO" id="GO:0046872">
    <property type="term" value="F:metal ion binding"/>
    <property type="evidence" value="ECO:0007669"/>
    <property type="project" value="InterPro"/>
</dbReference>
<dbReference type="EMBL" id="FQWQ01000001">
    <property type="protein sequence ID" value="SHG87938.1"/>
    <property type="molecule type" value="Genomic_DNA"/>
</dbReference>
<dbReference type="Proteomes" id="UP000184212">
    <property type="component" value="Unassembled WGS sequence"/>
</dbReference>
<dbReference type="InterPro" id="IPR011249">
    <property type="entry name" value="Metalloenz_LuxS/M16"/>
</dbReference>
<dbReference type="STRING" id="947013.SAMN04488109_2288"/>
<feature type="domain" description="Peptidase M16 N-terminal" evidence="1">
    <location>
        <begin position="40"/>
        <end position="151"/>
    </location>
</feature>
<name>A0A1M5NEJ5_9BACT</name>
<feature type="domain" description="Peptidase M16 C-terminal" evidence="2">
    <location>
        <begin position="197"/>
        <end position="353"/>
    </location>
</feature>
<dbReference type="InterPro" id="IPR007863">
    <property type="entry name" value="Peptidase_M16_C"/>
</dbReference>
<dbReference type="Pfam" id="PF00675">
    <property type="entry name" value="Peptidase_M16"/>
    <property type="match status" value="1"/>
</dbReference>
<accession>A0A1M5NEJ5</accession>
<evidence type="ECO:0000313" key="3">
    <source>
        <dbReference type="EMBL" id="SHG87938.1"/>
    </source>
</evidence>
<dbReference type="OrthoDB" id="9811314at2"/>
<evidence type="ECO:0000313" key="4">
    <source>
        <dbReference type="Proteomes" id="UP000184212"/>
    </source>
</evidence>
<dbReference type="Pfam" id="PF05193">
    <property type="entry name" value="Peptidase_M16_C"/>
    <property type="match status" value="1"/>
</dbReference>
<evidence type="ECO:0000259" key="1">
    <source>
        <dbReference type="Pfam" id="PF00675"/>
    </source>
</evidence>
<organism evidence="3 4">
    <name type="scientific">Chryseolinea serpens</name>
    <dbReference type="NCBI Taxonomy" id="947013"/>
    <lineage>
        <taxon>Bacteria</taxon>
        <taxon>Pseudomonadati</taxon>
        <taxon>Bacteroidota</taxon>
        <taxon>Cytophagia</taxon>
        <taxon>Cytophagales</taxon>
        <taxon>Fulvivirgaceae</taxon>
        <taxon>Chryseolinea</taxon>
    </lineage>
</organism>
<keyword evidence="4" id="KW-1185">Reference proteome</keyword>
<dbReference type="PANTHER" id="PTHR11851">
    <property type="entry name" value="METALLOPROTEASE"/>
    <property type="match status" value="1"/>
</dbReference>
<dbReference type="AlphaFoldDB" id="A0A1M5NEJ5"/>
<gene>
    <name evidence="3" type="ORF">SAMN04488109_2288</name>
</gene>
<dbReference type="PANTHER" id="PTHR11851:SF224">
    <property type="entry name" value="PROCESSING PROTEASE"/>
    <property type="match status" value="1"/>
</dbReference>
<dbReference type="RefSeq" id="WP_084138030.1">
    <property type="nucleotide sequence ID" value="NZ_FQWQ01000001.1"/>
</dbReference>
<dbReference type="SUPFAM" id="SSF63411">
    <property type="entry name" value="LuxS/MPP-like metallohydrolase"/>
    <property type="match status" value="2"/>
</dbReference>
<reference evidence="3 4" key="1">
    <citation type="submission" date="2016-11" db="EMBL/GenBank/DDBJ databases">
        <authorList>
            <person name="Jaros S."/>
            <person name="Januszkiewicz K."/>
            <person name="Wedrychowicz H."/>
        </authorList>
    </citation>
    <scope>NUCLEOTIDE SEQUENCE [LARGE SCALE GENOMIC DNA]</scope>
    <source>
        <strain evidence="3 4">DSM 24574</strain>
    </source>
</reference>
<dbReference type="Gene3D" id="3.30.830.10">
    <property type="entry name" value="Metalloenzyme, LuxS/M16 peptidase-like"/>
    <property type="match status" value="2"/>
</dbReference>
<dbReference type="InterPro" id="IPR011765">
    <property type="entry name" value="Pept_M16_N"/>
</dbReference>
<protein>
    <submittedName>
        <fullName evidence="3">Predicted Zn-dependent peptidase</fullName>
    </submittedName>
</protein>